<protein>
    <submittedName>
        <fullName evidence="2">Sugar kinase</fullName>
    </submittedName>
</protein>
<evidence type="ECO:0000313" key="2">
    <source>
        <dbReference type="EMBL" id="MBC8199276.1"/>
    </source>
</evidence>
<evidence type="ECO:0000259" key="1">
    <source>
        <dbReference type="Pfam" id="PF01256"/>
    </source>
</evidence>
<dbReference type="InterPro" id="IPR000631">
    <property type="entry name" value="CARKD"/>
</dbReference>
<keyword evidence="2" id="KW-0808">Transferase</keyword>
<dbReference type="Gene3D" id="3.40.1190.20">
    <property type="match status" value="1"/>
</dbReference>
<dbReference type="Proteomes" id="UP000603545">
    <property type="component" value="Unassembled WGS sequence"/>
</dbReference>
<dbReference type="EMBL" id="JACNLL010000044">
    <property type="protein sequence ID" value="MBC8199276.1"/>
    <property type="molecule type" value="Genomic_DNA"/>
</dbReference>
<evidence type="ECO:0000313" key="3">
    <source>
        <dbReference type="Proteomes" id="UP000603545"/>
    </source>
</evidence>
<dbReference type="InterPro" id="IPR029056">
    <property type="entry name" value="Ribokinase-like"/>
</dbReference>
<sequence length="287" mass="31272">MLAVVGTIPEQKFPLIAGKVTLNGNRICIKGEKVDVNRGTPALLAAAVKTGEMLGQSELFGYLVGDIGLGDGSRRLYEYLSRNLEHLNFSAITFHYLQPDVDWHNRVLFAVEKMAKRPVLIADAGFMYAAKMSGQSQEYDLFTSDIGELAFLADETAPHPFYTRGFILHEENRVPDLITRAYEHNNASLSLLVKGEKDYLANRQGIQATVNGYMENAMEAIGGTGDTLTGIASALAGAGMDISKAAIIAAKANRLAGYYARPTPATQVIEIIRHIPGALEEILQEKK</sequence>
<name>A0A8J6TA20_9BACT</name>
<dbReference type="AlphaFoldDB" id="A0A8J6TA20"/>
<feature type="domain" description="YjeF C-terminal" evidence="1">
    <location>
        <begin position="117"/>
        <end position="260"/>
    </location>
</feature>
<dbReference type="SUPFAM" id="SSF53613">
    <property type="entry name" value="Ribokinase-like"/>
    <property type="match status" value="1"/>
</dbReference>
<dbReference type="Pfam" id="PF01256">
    <property type="entry name" value="Carb_kinase"/>
    <property type="match status" value="1"/>
</dbReference>
<gene>
    <name evidence="2" type="ORF">H8E80_04425</name>
</gene>
<proteinExistence type="predicted"/>
<keyword evidence="2" id="KW-0418">Kinase</keyword>
<organism evidence="2 3">
    <name type="scientific">Candidatus Desulfaltia bathyphila</name>
    <dbReference type="NCBI Taxonomy" id="2841697"/>
    <lineage>
        <taxon>Bacteria</taxon>
        <taxon>Pseudomonadati</taxon>
        <taxon>Thermodesulfobacteriota</taxon>
        <taxon>Desulfobacteria</taxon>
        <taxon>Desulfobacterales</taxon>
        <taxon>Desulfobacterales incertae sedis</taxon>
        <taxon>Candidatus Desulfaltia</taxon>
    </lineage>
</organism>
<accession>A0A8J6TA20</accession>
<reference evidence="2 3" key="1">
    <citation type="submission" date="2020-08" db="EMBL/GenBank/DDBJ databases">
        <title>Bridging the membrane lipid divide: bacteria of the FCB group superphylum have the potential to synthesize archaeal ether lipids.</title>
        <authorList>
            <person name="Villanueva L."/>
            <person name="Von Meijenfeldt F.A.B."/>
            <person name="Westbye A.B."/>
            <person name="Yadav S."/>
            <person name="Hopmans E.C."/>
            <person name="Dutilh B.E."/>
            <person name="Sinninghe Damste J.S."/>
        </authorList>
    </citation>
    <scope>NUCLEOTIDE SEQUENCE [LARGE SCALE GENOMIC DNA]</scope>
    <source>
        <strain evidence="2">NIOZ-UU82</strain>
    </source>
</reference>
<dbReference type="GO" id="GO:0016836">
    <property type="term" value="F:hydro-lyase activity"/>
    <property type="evidence" value="ECO:0007669"/>
    <property type="project" value="InterPro"/>
</dbReference>
<dbReference type="GO" id="GO:0016301">
    <property type="term" value="F:kinase activity"/>
    <property type="evidence" value="ECO:0007669"/>
    <property type="project" value="UniProtKB-KW"/>
</dbReference>
<comment type="caution">
    <text evidence="2">The sequence shown here is derived from an EMBL/GenBank/DDBJ whole genome shotgun (WGS) entry which is preliminary data.</text>
</comment>